<dbReference type="InterPro" id="IPR001251">
    <property type="entry name" value="CRAL-TRIO_dom"/>
</dbReference>
<evidence type="ECO:0000256" key="1">
    <source>
        <dbReference type="SAM" id="MobiDB-lite"/>
    </source>
</evidence>
<evidence type="ECO:0000259" key="2">
    <source>
        <dbReference type="PROSITE" id="PS50191"/>
    </source>
</evidence>
<dbReference type="SUPFAM" id="SSF52087">
    <property type="entry name" value="CRAL/TRIO domain"/>
    <property type="match status" value="1"/>
</dbReference>
<dbReference type="eggNOG" id="KOG1471">
    <property type="taxonomic scope" value="Eukaryota"/>
</dbReference>
<dbReference type="Pfam" id="PF00650">
    <property type="entry name" value="CRAL_TRIO"/>
    <property type="match status" value="1"/>
</dbReference>
<dbReference type="GO" id="GO:0016020">
    <property type="term" value="C:membrane"/>
    <property type="evidence" value="ECO:0007669"/>
    <property type="project" value="TreeGrafter"/>
</dbReference>
<keyword evidence="4" id="KW-1185">Reference proteome</keyword>
<accession>T1JZV5</accession>
<dbReference type="SUPFAM" id="SSF46938">
    <property type="entry name" value="CRAL/TRIO N-terminal domain"/>
    <property type="match status" value="1"/>
</dbReference>
<sequence>MAPVESTSLINRPTSDKKSSISTLSLPINEVNLLNEFRSLLSTHPKTKEYDFNDKICLKFLRSRDYDLCESLKVLSGFVDVAEERPDIFSWSDNIKKVISSGMYYHYPVKTPNGCKLLINHPGCWDTRSFKITDIISATLFFDEMSLLDEDVQRNGFIGVIDMRGLGWSHIYNVGLTNAKLASDLTDKYIPFKLINLHVVYENRLTDMAYSLFKPFLDERLKKRIIFHGHDLTSLYKYVPQSCLPPSFGGTNVDFSADYYNEQLESHKEQILKIWESLKKKKSVNKK</sequence>
<dbReference type="PRINTS" id="PR00180">
    <property type="entry name" value="CRETINALDHBP"/>
</dbReference>
<dbReference type="HOGENOM" id="CLU_046597_1_4_1"/>
<dbReference type="InterPro" id="IPR036273">
    <property type="entry name" value="CRAL/TRIO_N_dom_sf"/>
</dbReference>
<dbReference type="KEGG" id="tut:107359182"/>
<feature type="region of interest" description="Disordered" evidence="1">
    <location>
        <begin position="1"/>
        <end position="20"/>
    </location>
</feature>
<feature type="compositionally biased region" description="Polar residues" evidence="1">
    <location>
        <begin position="1"/>
        <end position="13"/>
    </location>
</feature>
<feature type="domain" description="CRAL-TRIO" evidence="2">
    <location>
        <begin position="92"/>
        <end position="256"/>
    </location>
</feature>
<dbReference type="EMBL" id="CAEY01001126">
    <property type="status" value="NOT_ANNOTATED_CDS"/>
    <property type="molecule type" value="Genomic_DNA"/>
</dbReference>
<dbReference type="SMART" id="SM00516">
    <property type="entry name" value="SEC14"/>
    <property type="match status" value="1"/>
</dbReference>
<gene>
    <name evidence="3" type="primary">107359182</name>
</gene>
<dbReference type="PANTHER" id="PTHR10174">
    <property type="entry name" value="ALPHA-TOCOPHEROL TRANSFER PROTEIN-RELATED"/>
    <property type="match status" value="1"/>
</dbReference>
<dbReference type="Gene3D" id="3.40.525.10">
    <property type="entry name" value="CRAL-TRIO lipid binding domain"/>
    <property type="match status" value="1"/>
</dbReference>
<reference evidence="3" key="2">
    <citation type="submission" date="2015-06" db="UniProtKB">
        <authorList>
            <consortium name="EnsemblMetazoa"/>
        </authorList>
    </citation>
    <scope>IDENTIFICATION</scope>
</reference>
<reference evidence="4" key="1">
    <citation type="submission" date="2011-08" db="EMBL/GenBank/DDBJ databases">
        <authorList>
            <person name="Rombauts S."/>
        </authorList>
    </citation>
    <scope>NUCLEOTIDE SEQUENCE</scope>
    <source>
        <strain evidence="4">London</strain>
    </source>
</reference>
<evidence type="ECO:0000313" key="3">
    <source>
        <dbReference type="EnsemblMetazoa" id="tetur03g05380.1"/>
    </source>
</evidence>
<dbReference type="CDD" id="cd00170">
    <property type="entry name" value="SEC14"/>
    <property type="match status" value="1"/>
</dbReference>
<dbReference type="Proteomes" id="UP000015104">
    <property type="component" value="Unassembled WGS sequence"/>
</dbReference>
<dbReference type="PROSITE" id="PS50191">
    <property type="entry name" value="CRAL_TRIO"/>
    <property type="match status" value="1"/>
</dbReference>
<dbReference type="GO" id="GO:1902936">
    <property type="term" value="F:phosphatidylinositol bisphosphate binding"/>
    <property type="evidence" value="ECO:0007669"/>
    <property type="project" value="TreeGrafter"/>
</dbReference>
<dbReference type="OMA" id="CKQELYE"/>
<dbReference type="InterPro" id="IPR036865">
    <property type="entry name" value="CRAL-TRIO_dom_sf"/>
</dbReference>
<dbReference type="Gene3D" id="1.10.8.20">
    <property type="entry name" value="N-terminal domain of phosphatidylinositol transfer protein sec14p"/>
    <property type="match status" value="1"/>
</dbReference>
<dbReference type="AlphaFoldDB" id="T1JZV5"/>
<dbReference type="OrthoDB" id="75724at2759"/>
<proteinExistence type="predicted"/>
<name>T1JZV5_TETUR</name>
<protein>
    <recommendedName>
        <fullName evidence="2">CRAL-TRIO domain-containing protein</fullName>
    </recommendedName>
</protein>
<organism evidence="3 4">
    <name type="scientific">Tetranychus urticae</name>
    <name type="common">Two-spotted spider mite</name>
    <dbReference type="NCBI Taxonomy" id="32264"/>
    <lineage>
        <taxon>Eukaryota</taxon>
        <taxon>Metazoa</taxon>
        <taxon>Ecdysozoa</taxon>
        <taxon>Arthropoda</taxon>
        <taxon>Chelicerata</taxon>
        <taxon>Arachnida</taxon>
        <taxon>Acari</taxon>
        <taxon>Acariformes</taxon>
        <taxon>Trombidiformes</taxon>
        <taxon>Prostigmata</taxon>
        <taxon>Eleutherengona</taxon>
        <taxon>Raphignathae</taxon>
        <taxon>Tetranychoidea</taxon>
        <taxon>Tetranychidae</taxon>
        <taxon>Tetranychus</taxon>
    </lineage>
</organism>
<evidence type="ECO:0000313" key="4">
    <source>
        <dbReference type="Proteomes" id="UP000015104"/>
    </source>
</evidence>
<dbReference type="EnsemblMetazoa" id="tetur03g05380.1">
    <property type="protein sequence ID" value="tetur03g05380.1"/>
    <property type="gene ID" value="tetur03g05380"/>
</dbReference>
<dbReference type="PANTHER" id="PTHR10174:SF208">
    <property type="entry name" value="CRAL-TRIO DOMAIN-CONTAINING PROTEIN DDB_G0278031"/>
    <property type="match status" value="1"/>
</dbReference>